<dbReference type="SMART" id="SM00531">
    <property type="entry name" value="TFIIE"/>
    <property type="match status" value="1"/>
</dbReference>
<dbReference type="InterPro" id="IPR039997">
    <property type="entry name" value="TFE"/>
</dbReference>
<feature type="compositionally biased region" description="Low complexity" evidence="1">
    <location>
        <begin position="510"/>
        <end position="520"/>
    </location>
</feature>
<proteinExistence type="predicted"/>
<evidence type="ECO:0000313" key="3">
    <source>
        <dbReference type="EMBL" id="WIA10154.1"/>
    </source>
</evidence>
<evidence type="ECO:0000256" key="1">
    <source>
        <dbReference type="SAM" id="MobiDB-lite"/>
    </source>
</evidence>
<accession>A0ABY8TM08</accession>
<name>A0ABY8TM08_TETOB</name>
<evidence type="ECO:0000259" key="2">
    <source>
        <dbReference type="SMART" id="SM00531"/>
    </source>
</evidence>
<feature type="compositionally biased region" description="Low complexity" evidence="1">
    <location>
        <begin position="398"/>
        <end position="419"/>
    </location>
</feature>
<dbReference type="PANTHER" id="PTHR13097:SF7">
    <property type="entry name" value="GENERAL TRANSCRIPTION FACTOR IIE SUBUNIT 1"/>
    <property type="match status" value="1"/>
</dbReference>
<feature type="domain" description="Transcription initiation factor IIE subunit alpha N-terminal" evidence="2">
    <location>
        <begin position="73"/>
        <end position="263"/>
    </location>
</feature>
<protein>
    <recommendedName>
        <fullName evidence="2">Transcription initiation factor IIE subunit alpha N-terminal domain-containing protein</fullName>
    </recommendedName>
</protein>
<reference evidence="3 4" key="1">
    <citation type="submission" date="2023-05" db="EMBL/GenBank/DDBJ databases">
        <title>A 100% complete, gapless, phased diploid assembly of the Scenedesmus obliquus UTEX 3031 genome.</title>
        <authorList>
            <person name="Biondi T.C."/>
            <person name="Hanschen E.R."/>
            <person name="Kwon T."/>
            <person name="Eng W."/>
            <person name="Kruse C.P.S."/>
            <person name="Koehler S.I."/>
            <person name="Kunde Y."/>
            <person name="Gleasner C.D."/>
            <person name="You Mak K.T."/>
            <person name="Polle J."/>
            <person name="Hovde B.T."/>
            <person name="Starkenburg S.R."/>
        </authorList>
    </citation>
    <scope>NUCLEOTIDE SEQUENCE [LARGE SCALE GENOMIC DNA]</scope>
    <source>
        <strain evidence="3 4">DOE0152z</strain>
    </source>
</reference>
<evidence type="ECO:0000313" key="4">
    <source>
        <dbReference type="Proteomes" id="UP001244341"/>
    </source>
</evidence>
<dbReference type="PANTHER" id="PTHR13097">
    <property type="entry name" value="TRANSCRIPTION INITIATION FACTOR IIE, ALPHA SUBUNIT"/>
    <property type="match status" value="1"/>
</dbReference>
<sequence length="535" mass="57608">MSAITVPAAYKKLVIMLGHMFYSGQCPPAWWVDAAEPKKPENPAEAEMAMFEEKKASQLAREAKRKAQQDTSGLAIVLLTALAEKQWVEEDVLARDLNLPPKMVRKAMRYFEQEQLVQREHKKEGKRARKRERELMVQAGLRPAPGQEGTNVADAEEEDEGIVAGRIISYCALDYPRMLDSVRWRLAMMKKNWQKQMRGNNAVQKYKCPTVNCGRTFDSMDVFKLMPPPGSRSKQLTCDICGSEIDMVLDEDGTITGNMEDRKERQKRARAMHDAFDAAMAPLTAQLAACMGLTPPDFLSYNGWVHNEIAIRQRVQTIDTEATGAAARAQSKPEVHAGTKVSVTWHDSSAEHQEAAAAGLPGAAAAAAGSSRGPGGGAAALGGAAAAAAAGGGGGGSAPKALPPWLQSQQQQQRANQAASKPLPPWLMSAYKQQQQQQQQHGHPPEQQQQDVSADMKADLAKAEQGLGVKPEPDSLALKEEVKPEFKQEAEPGEADDWEAVPLGGGGSNGAAAAAAAGDGDAAGDDAEDEDWEDV</sequence>
<feature type="region of interest" description="Disordered" evidence="1">
    <location>
        <begin position="136"/>
        <end position="156"/>
    </location>
</feature>
<feature type="region of interest" description="Disordered" evidence="1">
    <location>
        <begin position="387"/>
        <end position="535"/>
    </location>
</feature>
<dbReference type="InterPro" id="IPR002853">
    <property type="entry name" value="TFIIE_asu"/>
</dbReference>
<keyword evidence="4" id="KW-1185">Reference proteome</keyword>
<organism evidence="3 4">
    <name type="scientific">Tetradesmus obliquus</name>
    <name type="common">Green alga</name>
    <name type="synonym">Acutodesmus obliquus</name>
    <dbReference type="NCBI Taxonomy" id="3088"/>
    <lineage>
        <taxon>Eukaryota</taxon>
        <taxon>Viridiplantae</taxon>
        <taxon>Chlorophyta</taxon>
        <taxon>core chlorophytes</taxon>
        <taxon>Chlorophyceae</taxon>
        <taxon>CS clade</taxon>
        <taxon>Sphaeropleales</taxon>
        <taxon>Scenedesmaceae</taxon>
        <taxon>Tetradesmus</taxon>
    </lineage>
</organism>
<dbReference type="Proteomes" id="UP001244341">
    <property type="component" value="Chromosome 2b"/>
</dbReference>
<dbReference type="EMBL" id="CP126209">
    <property type="protein sequence ID" value="WIA10154.1"/>
    <property type="molecule type" value="Genomic_DNA"/>
</dbReference>
<gene>
    <name evidence="3" type="ORF">OEZ85_010358</name>
</gene>
<feature type="compositionally biased region" description="Low complexity" evidence="1">
    <location>
        <begin position="433"/>
        <end position="450"/>
    </location>
</feature>
<feature type="compositionally biased region" description="Acidic residues" evidence="1">
    <location>
        <begin position="522"/>
        <end position="535"/>
    </location>
</feature>
<feature type="compositionally biased region" description="Basic and acidic residues" evidence="1">
    <location>
        <begin position="471"/>
        <end position="490"/>
    </location>
</feature>